<accession>A0A4S8MHT5</accession>
<dbReference type="EMBL" id="ML179079">
    <property type="protein sequence ID" value="THV02255.1"/>
    <property type="molecule type" value="Genomic_DNA"/>
</dbReference>
<dbReference type="PANTHER" id="PTHR36578:SF1">
    <property type="entry name" value="APPLE DOMAIN-CONTAINING PROTEIN"/>
    <property type="match status" value="1"/>
</dbReference>
<protein>
    <recommendedName>
        <fullName evidence="4">Apple domain-containing protein</fullName>
    </recommendedName>
</protein>
<evidence type="ECO:0000313" key="3">
    <source>
        <dbReference type="Proteomes" id="UP000297245"/>
    </source>
</evidence>
<keyword evidence="1" id="KW-0732">Signal</keyword>
<dbReference type="Proteomes" id="UP000297245">
    <property type="component" value="Unassembled WGS sequence"/>
</dbReference>
<feature type="chain" id="PRO_5020845562" description="Apple domain-containing protein" evidence="1">
    <location>
        <begin position="21"/>
        <end position="348"/>
    </location>
</feature>
<sequence>MFSLTRLATVAALAVSFAKGSLVLREDGVMTDMDSILAAASTVDQKSGPAADDPPQLPPPTTSVTILDGTPINSTVDAVAADGVTLNRRSRARRSHRGLLKHRRELARRDSDFSPDPRYEQVFGDNGDDHDGSIQGTAYLTYTVVDNSTYNVLDCLQFCDRVKDCVFVNLYYEFNNPLLDFVFSEHSNLKCAAYGDRHIAVEKTNQGGQQLEDPPAGLSYITHSTGWALKNPPEPAVPQGYSKMFGPSNGANNADGYMGFVFLDRYDVQACANLCDARDPDPHGGRCKFFNIWRAEIDQKPTTYTCSMYTEITDESTAVNSGQGSLLVTNSRGYALTKALPQSCNLQK</sequence>
<dbReference type="OrthoDB" id="271448at2759"/>
<organism evidence="2 3">
    <name type="scientific">Dendrothele bispora (strain CBS 962.96)</name>
    <dbReference type="NCBI Taxonomy" id="1314807"/>
    <lineage>
        <taxon>Eukaryota</taxon>
        <taxon>Fungi</taxon>
        <taxon>Dikarya</taxon>
        <taxon>Basidiomycota</taxon>
        <taxon>Agaricomycotina</taxon>
        <taxon>Agaricomycetes</taxon>
        <taxon>Agaricomycetidae</taxon>
        <taxon>Agaricales</taxon>
        <taxon>Agaricales incertae sedis</taxon>
        <taxon>Dendrothele</taxon>
    </lineage>
</organism>
<keyword evidence="3" id="KW-1185">Reference proteome</keyword>
<evidence type="ECO:0000256" key="1">
    <source>
        <dbReference type="SAM" id="SignalP"/>
    </source>
</evidence>
<dbReference type="PANTHER" id="PTHR36578">
    <property type="entry name" value="CHROMOSOME 15, WHOLE GENOME SHOTGUN SEQUENCE"/>
    <property type="match status" value="1"/>
</dbReference>
<gene>
    <name evidence="2" type="ORF">K435DRAFT_792764</name>
</gene>
<proteinExistence type="predicted"/>
<dbReference type="AlphaFoldDB" id="A0A4S8MHT5"/>
<evidence type="ECO:0000313" key="2">
    <source>
        <dbReference type="EMBL" id="THV02255.1"/>
    </source>
</evidence>
<reference evidence="2 3" key="1">
    <citation type="journal article" date="2019" name="Nat. Ecol. Evol.">
        <title>Megaphylogeny resolves global patterns of mushroom evolution.</title>
        <authorList>
            <person name="Varga T."/>
            <person name="Krizsan K."/>
            <person name="Foldi C."/>
            <person name="Dima B."/>
            <person name="Sanchez-Garcia M."/>
            <person name="Sanchez-Ramirez S."/>
            <person name="Szollosi G.J."/>
            <person name="Szarkandi J.G."/>
            <person name="Papp V."/>
            <person name="Albert L."/>
            <person name="Andreopoulos W."/>
            <person name="Angelini C."/>
            <person name="Antonin V."/>
            <person name="Barry K.W."/>
            <person name="Bougher N.L."/>
            <person name="Buchanan P."/>
            <person name="Buyck B."/>
            <person name="Bense V."/>
            <person name="Catcheside P."/>
            <person name="Chovatia M."/>
            <person name="Cooper J."/>
            <person name="Damon W."/>
            <person name="Desjardin D."/>
            <person name="Finy P."/>
            <person name="Geml J."/>
            <person name="Haridas S."/>
            <person name="Hughes K."/>
            <person name="Justo A."/>
            <person name="Karasinski D."/>
            <person name="Kautmanova I."/>
            <person name="Kiss B."/>
            <person name="Kocsube S."/>
            <person name="Kotiranta H."/>
            <person name="LaButti K.M."/>
            <person name="Lechner B.E."/>
            <person name="Liimatainen K."/>
            <person name="Lipzen A."/>
            <person name="Lukacs Z."/>
            <person name="Mihaltcheva S."/>
            <person name="Morgado L.N."/>
            <person name="Niskanen T."/>
            <person name="Noordeloos M.E."/>
            <person name="Ohm R.A."/>
            <person name="Ortiz-Santana B."/>
            <person name="Ovrebo C."/>
            <person name="Racz N."/>
            <person name="Riley R."/>
            <person name="Savchenko A."/>
            <person name="Shiryaev A."/>
            <person name="Soop K."/>
            <person name="Spirin V."/>
            <person name="Szebenyi C."/>
            <person name="Tomsovsky M."/>
            <person name="Tulloss R.E."/>
            <person name="Uehling J."/>
            <person name="Grigoriev I.V."/>
            <person name="Vagvolgyi C."/>
            <person name="Papp T."/>
            <person name="Martin F.M."/>
            <person name="Miettinen O."/>
            <person name="Hibbett D.S."/>
            <person name="Nagy L.G."/>
        </authorList>
    </citation>
    <scope>NUCLEOTIDE SEQUENCE [LARGE SCALE GENOMIC DNA]</scope>
    <source>
        <strain evidence="2 3">CBS 962.96</strain>
    </source>
</reference>
<evidence type="ECO:0008006" key="4">
    <source>
        <dbReference type="Google" id="ProtNLM"/>
    </source>
</evidence>
<feature type="signal peptide" evidence="1">
    <location>
        <begin position="1"/>
        <end position="20"/>
    </location>
</feature>
<name>A0A4S8MHT5_DENBC</name>